<accession>A0A6N2TC95</accession>
<proteinExistence type="predicted"/>
<evidence type="ECO:0000313" key="1">
    <source>
        <dbReference type="EMBL" id="VYT03147.1"/>
    </source>
</evidence>
<sequence length="114" mass="13239">MPSGFSGRSLELNLTFYDKNSKILDNQKLNFEKRYRSKTGFATLSYSAEVMDSDTTLKPNESREFEVVFPKGTSTIKAKLNYYLIQPELQKRLLVKDESFTKAYPVLERELIIK</sequence>
<reference evidence="1" key="1">
    <citation type="submission" date="2019-11" db="EMBL/GenBank/DDBJ databases">
        <authorList>
            <person name="Feng L."/>
        </authorList>
    </citation>
    <scope>NUCLEOTIDE SEQUENCE</scope>
    <source>
        <strain evidence="1">CUreolyticusLFYP111</strain>
    </source>
</reference>
<dbReference type="EMBL" id="CACRSK010000006">
    <property type="protein sequence ID" value="VYT03147.1"/>
    <property type="molecule type" value="Genomic_DNA"/>
</dbReference>
<name>A0A6N2TC95_9BACT</name>
<dbReference type="AlphaFoldDB" id="A0A6N2TC95"/>
<protein>
    <submittedName>
        <fullName evidence="1">Uncharacterized protein</fullName>
    </submittedName>
</protein>
<gene>
    <name evidence="1" type="ORF">CULFYP111_01306</name>
</gene>
<organism evidence="1">
    <name type="scientific">Campylobacter ureolyticus</name>
    <dbReference type="NCBI Taxonomy" id="827"/>
    <lineage>
        <taxon>Bacteria</taxon>
        <taxon>Pseudomonadati</taxon>
        <taxon>Campylobacterota</taxon>
        <taxon>Epsilonproteobacteria</taxon>
        <taxon>Campylobacterales</taxon>
        <taxon>Campylobacteraceae</taxon>
        <taxon>Campylobacter</taxon>
    </lineage>
</organism>